<evidence type="ECO:0000313" key="3">
    <source>
        <dbReference type="Proteomes" id="UP000501690"/>
    </source>
</evidence>
<dbReference type="Proteomes" id="UP000501690">
    <property type="component" value="Linkage Group LG5"/>
</dbReference>
<evidence type="ECO:0000256" key="1">
    <source>
        <dbReference type="SAM" id="MobiDB-lite"/>
    </source>
</evidence>
<name>A0A4D6LXK4_VIGUN</name>
<accession>A0A4D6LXK4</accession>
<protein>
    <submittedName>
        <fullName evidence="2">Uncharacterized protein</fullName>
    </submittedName>
</protein>
<feature type="region of interest" description="Disordered" evidence="1">
    <location>
        <begin position="1"/>
        <end position="45"/>
    </location>
</feature>
<keyword evidence="3" id="KW-1185">Reference proteome</keyword>
<sequence length="84" mass="8881">MPTTVASPAGDDVVIRSASRERQRRPPQTLTARTPRRSTFTLPLSGSSRAALATPRVAAISVQSSEPPAASYSFAYLCAMIGCD</sequence>
<organism evidence="2 3">
    <name type="scientific">Vigna unguiculata</name>
    <name type="common">Cowpea</name>
    <dbReference type="NCBI Taxonomy" id="3917"/>
    <lineage>
        <taxon>Eukaryota</taxon>
        <taxon>Viridiplantae</taxon>
        <taxon>Streptophyta</taxon>
        <taxon>Embryophyta</taxon>
        <taxon>Tracheophyta</taxon>
        <taxon>Spermatophyta</taxon>
        <taxon>Magnoliopsida</taxon>
        <taxon>eudicotyledons</taxon>
        <taxon>Gunneridae</taxon>
        <taxon>Pentapetalae</taxon>
        <taxon>rosids</taxon>
        <taxon>fabids</taxon>
        <taxon>Fabales</taxon>
        <taxon>Fabaceae</taxon>
        <taxon>Papilionoideae</taxon>
        <taxon>50 kb inversion clade</taxon>
        <taxon>NPAAA clade</taxon>
        <taxon>indigoferoid/millettioid clade</taxon>
        <taxon>Phaseoleae</taxon>
        <taxon>Vigna</taxon>
    </lineage>
</organism>
<dbReference type="AlphaFoldDB" id="A0A4D6LXK4"/>
<gene>
    <name evidence="2" type="ORF">DEO72_LG5g1708</name>
</gene>
<dbReference type="EMBL" id="CP039349">
    <property type="protein sequence ID" value="QCD93632.1"/>
    <property type="molecule type" value="Genomic_DNA"/>
</dbReference>
<evidence type="ECO:0000313" key="2">
    <source>
        <dbReference type="EMBL" id="QCD93632.1"/>
    </source>
</evidence>
<proteinExistence type="predicted"/>
<feature type="compositionally biased region" description="Polar residues" evidence="1">
    <location>
        <begin position="26"/>
        <end position="45"/>
    </location>
</feature>
<reference evidence="2 3" key="1">
    <citation type="submission" date="2019-04" db="EMBL/GenBank/DDBJ databases">
        <title>An improved genome assembly and genetic linkage map for asparagus bean, Vigna unguiculata ssp. sesquipedialis.</title>
        <authorList>
            <person name="Xia Q."/>
            <person name="Zhang R."/>
            <person name="Dong Y."/>
        </authorList>
    </citation>
    <scope>NUCLEOTIDE SEQUENCE [LARGE SCALE GENOMIC DNA]</scope>
    <source>
        <tissue evidence="2">Leaf</tissue>
    </source>
</reference>